<dbReference type="PANTHER" id="PTHR34977">
    <property type="entry name" value="UPF0337 PROTEIN YJBJ"/>
    <property type="match status" value="1"/>
</dbReference>
<comment type="similarity">
    <text evidence="1">Belongs to the UPF0337 (CsbD) family.</text>
</comment>
<feature type="domain" description="CsbD-like" evidence="2">
    <location>
        <begin position="6"/>
        <end position="54"/>
    </location>
</feature>
<dbReference type="InterPro" id="IPR050423">
    <property type="entry name" value="UPF0337_stress_rsp"/>
</dbReference>
<dbReference type="SUPFAM" id="SSF69047">
    <property type="entry name" value="Hypothetical protein YjbJ"/>
    <property type="match status" value="1"/>
</dbReference>
<gene>
    <name evidence="3" type="ORF">ACFSKV_12330</name>
</gene>
<dbReference type="EMBL" id="JBHUIV010000016">
    <property type="protein sequence ID" value="MFD2202352.1"/>
    <property type="molecule type" value="Genomic_DNA"/>
</dbReference>
<organism evidence="3 4">
    <name type="scientific">Shivajiella indica</name>
    <dbReference type="NCBI Taxonomy" id="872115"/>
    <lineage>
        <taxon>Bacteria</taxon>
        <taxon>Pseudomonadati</taxon>
        <taxon>Bacteroidota</taxon>
        <taxon>Cytophagia</taxon>
        <taxon>Cytophagales</taxon>
        <taxon>Cyclobacteriaceae</taxon>
        <taxon>Shivajiella</taxon>
    </lineage>
</organism>
<sequence length="73" mass="8346">MSLELKIKGNWNELKGKLKERYAELTDDDLVYAEGQEDQLLGKIQKKTGAAKAELTKFLFGEKEEEASEIQKK</sequence>
<proteinExistence type="inferred from homology"/>
<evidence type="ECO:0000256" key="1">
    <source>
        <dbReference type="ARBA" id="ARBA00009129"/>
    </source>
</evidence>
<evidence type="ECO:0000313" key="4">
    <source>
        <dbReference type="Proteomes" id="UP001597414"/>
    </source>
</evidence>
<dbReference type="InterPro" id="IPR008462">
    <property type="entry name" value="CsbD"/>
</dbReference>
<keyword evidence="4" id="KW-1185">Reference proteome</keyword>
<accession>A0ABW5B898</accession>
<dbReference type="Proteomes" id="UP001597414">
    <property type="component" value="Unassembled WGS sequence"/>
</dbReference>
<dbReference type="PANTHER" id="PTHR34977:SF1">
    <property type="entry name" value="UPF0337 PROTEIN YJBJ"/>
    <property type="match status" value="1"/>
</dbReference>
<dbReference type="Gene3D" id="1.10.1470.10">
    <property type="entry name" value="YjbJ"/>
    <property type="match status" value="1"/>
</dbReference>
<dbReference type="Pfam" id="PF05532">
    <property type="entry name" value="CsbD"/>
    <property type="match status" value="1"/>
</dbReference>
<evidence type="ECO:0000313" key="3">
    <source>
        <dbReference type="EMBL" id="MFD2202352.1"/>
    </source>
</evidence>
<reference evidence="4" key="1">
    <citation type="journal article" date="2019" name="Int. J. Syst. Evol. Microbiol.">
        <title>The Global Catalogue of Microorganisms (GCM) 10K type strain sequencing project: providing services to taxonomists for standard genome sequencing and annotation.</title>
        <authorList>
            <consortium name="The Broad Institute Genomics Platform"/>
            <consortium name="The Broad Institute Genome Sequencing Center for Infectious Disease"/>
            <person name="Wu L."/>
            <person name="Ma J."/>
        </authorList>
    </citation>
    <scope>NUCLEOTIDE SEQUENCE [LARGE SCALE GENOMIC DNA]</scope>
    <source>
        <strain evidence="4">KCTC 19812</strain>
    </source>
</reference>
<dbReference type="RefSeq" id="WP_380803100.1">
    <property type="nucleotide sequence ID" value="NZ_JBHUIV010000016.1"/>
</dbReference>
<dbReference type="InterPro" id="IPR036629">
    <property type="entry name" value="YjbJ_sf"/>
</dbReference>
<evidence type="ECO:0000259" key="2">
    <source>
        <dbReference type="Pfam" id="PF05532"/>
    </source>
</evidence>
<protein>
    <submittedName>
        <fullName evidence="3">CsbD family protein</fullName>
    </submittedName>
</protein>
<name>A0ABW5B898_9BACT</name>
<comment type="caution">
    <text evidence="3">The sequence shown here is derived from an EMBL/GenBank/DDBJ whole genome shotgun (WGS) entry which is preliminary data.</text>
</comment>